<gene>
    <name evidence="4" type="ORF">FGM00_08685</name>
</gene>
<evidence type="ECO:0000313" key="4">
    <source>
        <dbReference type="EMBL" id="QCX00179.1"/>
    </source>
</evidence>
<evidence type="ECO:0000256" key="1">
    <source>
        <dbReference type="ARBA" id="ARBA00022729"/>
    </source>
</evidence>
<dbReference type="InterPro" id="IPR037066">
    <property type="entry name" value="Plug_dom_sf"/>
</dbReference>
<dbReference type="GO" id="GO:0009279">
    <property type="term" value="C:cell outer membrane"/>
    <property type="evidence" value="ECO:0007669"/>
    <property type="project" value="UniProtKB-SubCell"/>
</dbReference>
<dbReference type="OrthoDB" id="982809at2"/>
<keyword evidence="1" id="KW-0732">Signal</keyword>
<dbReference type="EMBL" id="CP040710">
    <property type="protein sequence ID" value="QCX00179.1"/>
    <property type="molecule type" value="Genomic_DNA"/>
</dbReference>
<comment type="similarity">
    <text evidence="2">Belongs to the TonB-dependent receptor family.</text>
</comment>
<evidence type="ECO:0000313" key="5">
    <source>
        <dbReference type="Proteomes" id="UP000310017"/>
    </source>
</evidence>
<dbReference type="Pfam" id="PF07715">
    <property type="entry name" value="Plug"/>
    <property type="match status" value="1"/>
</dbReference>
<keyword evidence="2" id="KW-0472">Membrane</keyword>
<evidence type="ECO:0000259" key="3">
    <source>
        <dbReference type="Pfam" id="PF07715"/>
    </source>
</evidence>
<organism evidence="4 5">
    <name type="scientific">Aggregatimonas sangjinii</name>
    <dbReference type="NCBI Taxonomy" id="2583587"/>
    <lineage>
        <taxon>Bacteria</taxon>
        <taxon>Pseudomonadati</taxon>
        <taxon>Bacteroidota</taxon>
        <taxon>Flavobacteriia</taxon>
        <taxon>Flavobacteriales</taxon>
        <taxon>Flavobacteriaceae</taxon>
        <taxon>Aggregatimonas</taxon>
    </lineage>
</organism>
<dbReference type="AlphaFoldDB" id="A0A5B7SS85"/>
<name>A0A5B7SS85_9FLAO</name>
<evidence type="ECO:0000256" key="2">
    <source>
        <dbReference type="PROSITE-ProRule" id="PRU01360"/>
    </source>
</evidence>
<keyword evidence="2" id="KW-0998">Cell outer membrane</keyword>
<reference evidence="4 5" key="1">
    <citation type="submission" date="2019-05" db="EMBL/GenBank/DDBJ databases">
        <title>Genome sequencing of F202Z8.</title>
        <authorList>
            <person name="Kwon Y.M."/>
        </authorList>
    </citation>
    <scope>NUCLEOTIDE SEQUENCE [LARGE SCALE GENOMIC DNA]</scope>
    <source>
        <strain evidence="4 5">F202Z8</strain>
    </source>
</reference>
<dbReference type="GO" id="GO:0015344">
    <property type="term" value="F:siderophore uptake transmembrane transporter activity"/>
    <property type="evidence" value="ECO:0007669"/>
    <property type="project" value="TreeGrafter"/>
</dbReference>
<keyword evidence="2" id="KW-1134">Transmembrane beta strand</keyword>
<dbReference type="RefSeq" id="WP_138852525.1">
    <property type="nucleotide sequence ID" value="NZ_CP040710.1"/>
</dbReference>
<protein>
    <recommendedName>
        <fullName evidence="3">TonB-dependent receptor plug domain-containing protein</fullName>
    </recommendedName>
</protein>
<dbReference type="PROSITE" id="PS52016">
    <property type="entry name" value="TONB_DEPENDENT_REC_3"/>
    <property type="match status" value="1"/>
</dbReference>
<proteinExistence type="inferred from homology"/>
<dbReference type="PANTHER" id="PTHR30069:SF29">
    <property type="entry name" value="HEMOGLOBIN AND HEMOGLOBIN-HAPTOGLOBIN-BINDING PROTEIN 1-RELATED"/>
    <property type="match status" value="1"/>
</dbReference>
<sequence length="209" mass="22928">MKIYLFATLWFVFCSLGFSQIEVFKDTVPAIQLHKQNVPVRINCYATLNSKKAPLFIIDGVAISIDSISQGLLDPKNILSINVLKGSQAISIYGIDGTNGVIEIVTKAVREQKATANEYPFKLFHLDNENWTLPQDIYNAIRAKVPSVSVATTGLGERPSIRMRGDDNTLVIVDGVQYDAAILNTLNPSDIESVTVAPNTAAANYLRNN</sequence>
<dbReference type="SUPFAM" id="SSF56935">
    <property type="entry name" value="Porins"/>
    <property type="match status" value="2"/>
</dbReference>
<dbReference type="InterPro" id="IPR039426">
    <property type="entry name" value="TonB-dep_rcpt-like"/>
</dbReference>
<feature type="domain" description="TonB-dependent receptor plug" evidence="3">
    <location>
        <begin position="135"/>
        <end position="206"/>
    </location>
</feature>
<keyword evidence="2" id="KW-0813">Transport</keyword>
<dbReference type="Gene3D" id="2.170.130.10">
    <property type="entry name" value="TonB-dependent receptor, plug domain"/>
    <property type="match status" value="2"/>
</dbReference>
<dbReference type="Proteomes" id="UP000310017">
    <property type="component" value="Chromosome"/>
</dbReference>
<dbReference type="InterPro" id="IPR012910">
    <property type="entry name" value="Plug_dom"/>
</dbReference>
<accession>A0A5B7SS85</accession>
<dbReference type="KEGG" id="asag:FGM00_08685"/>
<dbReference type="GO" id="GO:0044718">
    <property type="term" value="P:siderophore transmembrane transport"/>
    <property type="evidence" value="ECO:0007669"/>
    <property type="project" value="TreeGrafter"/>
</dbReference>
<keyword evidence="5" id="KW-1185">Reference proteome</keyword>
<comment type="subcellular location">
    <subcellularLocation>
        <location evidence="2">Cell outer membrane</location>
        <topology evidence="2">Multi-pass membrane protein</topology>
    </subcellularLocation>
</comment>
<keyword evidence="2" id="KW-0812">Transmembrane</keyword>
<dbReference type="PANTHER" id="PTHR30069">
    <property type="entry name" value="TONB-DEPENDENT OUTER MEMBRANE RECEPTOR"/>
    <property type="match status" value="1"/>
</dbReference>